<dbReference type="GO" id="GO:0061542">
    <property type="term" value="F:3-demethylubiquinol 3-O-methyltransferase activity"/>
    <property type="evidence" value="ECO:0007669"/>
    <property type="project" value="UniProtKB-EC"/>
</dbReference>
<dbReference type="EC" id="2.1.1.64" evidence="3"/>
<keyword evidence="1 3" id="KW-0808">Transferase</keyword>
<evidence type="ECO:0000256" key="1">
    <source>
        <dbReference type="ARBA" id="ARBA00022679"/>
    </source>
</evidence>
<organism evidence="3 4">
    <name type="scientific">Amycolatopsis pigmentata</name>
    <dbReference type="NCBI Taxonomy" id="450801"/>
    <lineage>
        <taxon>Bacteria</taxon>
        <taxon>Bacillati</taxon>
        <taxon>Actinomycetota</taxon>
        <taxon>Actinomycetes</taxon>
        <taxon>Pseudonocardiales</taxon>
        <taxon>Pseudonocardiaceae</taxon>
        <taxon>Amycolatopsis</taxon>
    </lineage>
</organism>
<dbReference type="Gene3D" id="3.40.50.150">
    <property type="entry name" value="Vaccinia Virus protein VP39"/>
    <property type="match status" value="1"/>
</dbReference>
<accession>A0ABW5FJ86</accession>
<keyword evidence="4" id="KW-1185">Reference proteome</keyword>
<dbReference type="SUPFAM" id="SSF53335">
    <property type="entry name" value="S-adenosyl-L-methionine-dependent methyltransferases"/>
    <property type="match status" value="1"/>
</dbReference>
<dbReference type="RefSeq" id="WP_378260530.1">
    <property type="nucleotide sequence ID" value="NZ_JBHUKR010000004.1"/>
</dbReference>
<dbReference type="CDD" id="cd02440">
    <property type="entry name" value="AdoMet_MTases"/>
    <property type="match status" value="1"/>
</dbReference>
<evidence type="ECO:0000259" key="2">
    <source>
        <dbReference type="Pfam" id="PF13649"/>
    </source>
</evidence>
<dbReference type="InterPro" id="IPR041698">
    <property type="entry name" value="Methyltransf_25"/>
</dbReference>
<dbReference type="EC" id="2.1.1.222" evidence="3"/>
<dbReference type="Pfam" id="PF13649">
    <property type="entry name" value="Methyltransf_25"/>
    <property type="match status" value="1"/>
</dbReference>
<dbReference type="GO" id="GO:0102208">
    <property type="term" value="F:2-polyprenyl-6-hydroxyphenol methylase activity"/>
    <property type="evidence" value="ECO:0007669"/>
    <property type="project" value="UniProtKB-EC"/>
</dbReference>
<protein>
    <submittedName>
        <fullName evidence="3">Class I SAM-dependent methyltransferase</fullName>
        <ecNumber evidence="3">2.1.1.222</ecNumber>
        <ecNumber evidence="3">2.1.1.64</ecNumber>
    </submittedName>
</protein>
<evidence type="ECO:0000313" key="4">
    <source>
        <dbReference type="Proteomes" id="UP001597417"/>
    </source>
</evidence>
<dbReference type="GO" id="GO:0032259">
    <property type="term" value="P:methylation"/>
    <property type="evidence" value="ECO:0007669"/>
    <property type="project" value="UniProtKB-KW"/>
</dbReference>
<dbReference type="EMBL" id="JBHUKR010000004">
    <property type="protein sequence ID" value="MFD2415063.1"/>
    <property type="molecule type" value="Genomic_DNA"/>
</dbReference>
<dbReference type="InterPro" id="IPR029063">
    <property type="entry name" value="SAM-dependent_MTases_sf"/>
</dbReference>
<comment type="caution">
    <text evidence="3">The sequence shown here is derived from an EMBL/GenBank/DDBJ whole genome shotgun (WGS) entry which is preliminary data.</text>
</comment>
<reference evidence="4" key="1">
    <citation type="journal article" date="2019" name="Int. J. Syst. Evol. Microbiol.">
        <title>The Global Catalogue of Microorganisms (GCM) 10K type strain sequencing project: providing services to taxonomists for standard genome sequencing and annotation.</title>
        <authorList>
            <consortium name="The Broad Institute Genomics Platform"/>
            <consortium name="The Broad Institute Genome Sequencing Center for Infectious Disease"/>
            <person name="Wu L."/>
            <person name="Ma J."/>
        </authorList>
    </citation>
    <scope>NUCLEOTIDE SEQUENCE [LARGE SCALE GENOMIC DNA]</scope>
    <source>
        <strain evidence="4">CGMCC 4.7645</strain>
    </source>
</reference>
<name>A0ABW5FJ86_9PSEU</name>
<dbReference type="PANTHER" id="PTHR43861">
    <property type="entry name" value="TRANS-ACONITATE 2-METHYLTRANSFERASE-RELATED"/>
    <property type="match status" value="1"/>
</dbReference>
<keyword evidence="3" id="KW-0489">Methyltransferase</keyword>
<gene>
    <name evidence="3" type="ORF">ACFSXZ_01855</name>
</gene>
<sequence length="219" mass="23647">MPDVTADGCPIEVYTLLRAAGEPEIVHAALPAGAGVLDLGCGTGRIARALTELGHPVLAVDESPEMLAHLRDVETIRARIQDLRLDRRFGGVLLASHLINHPSAATRHALLATAAHHLEAGGRLIVEWHPPEWFDQVADGDGGQVGPVLVRIERPFREGDLLSATVRYSVAGKSWSQSFTARRLSEAELNNALAAVGLVLTDWCTADHAWFSARRVPRT</sequence>
<feature type="domain" description="Methyltransferase" evidence="2">
    <location>
        <begin position="36"/>
        <end position="122"/>
    </location>
</feature>
<dbReference type="Gene3D" id="2.20.130.10">
    <property type="entry name" value="CAC2371-like domains"/>
    <property type="match status" value="1"/>
</dbReference>
<proteinExistence type="predicted"/>
<dbReference type="Proteomes" id="UP001597417">
    <property type="component" value="Unassembled WGS sequence"/>
</dbReference>
<evidence type="ECO:0000313" key="3">
    <source>
        <dbReference type="EMBL" id="MFD2415063.1"/>
    </source>
</evidence>